<dbReference type="Pfam" id="PF13302">
    <property type="entry name" value="Acetyltransf_3"/>
    <property type="match status" value="1"/>
</dbReference>
<dbReference type="SUPFAM" id="SSF55729">
    <property type="entry name" value="Acyl-CoA N-acyltransferases (Nat)"/>
    <property type="match status" value="1"/>
</dbReference>
<reference evidence="2 3" key="1">
    <citation type="journal article" date="2019" name="Int. J. Syst. Evol. Microbiol.">
        <title>The Global Catalogue of Microorganisms (GCM) 10K type strain sequencing project: providing services to taxonomists for standard genome sequencing and annotation.</title>
        <authorList>
            <consortium name="The Broad Institute Genomics Platform"/>
            <consortium name="The Broad Institute Genome Sequencing Center for Infectious Disease"/>
            <person name="Wu L."/>
            <person name="Ma J."/>
        </authorList>
    </citation>
    <scope>NUCLEOTIDE SEQUENCE [LARGE SCALE GENOMIC DNA]</scope>
    <source>
        <strain evidence="2 3">JCM 10977</strain>
    </source>
</reference>
<keyword evidence="3" id="KW-1185">Reference proteome</keyword>
<dbReference type="PANTHER" id="PTHR43792:SF1">
    <property type="entry name" value="N-ACETYLTRANSFERASE DOMAIN-CONTAINING PROTEIN"/>
    <property type="match status" value="1"/>
</dbReference>
<dbReference type="PROSITE" id="PS51186">
    <property type="entry name" value="GNAT"/>
    <property type="match status" value="1"/>
</dbReference>
<gene>
    <name evidence="2" type="ORF">GCM10009554_07000</name>
</gene>
<dbReference type="InterPro" id="IPR000182">
    <property type="entry name" value="GNAT_dom"/>
</dbReference>
<dbReference type="PANTHER" id="PTHR43792">
    <property type="entry name" value="GNAT FAMILY, PUTATIVE (AFU_ORTHOLOGUE AFUA_3G00765)-RELATED-RELATED"/>
    <property type="match status" value="1"/>
</dbReference>
<dbReference type="InterPro" id="IPR051531">
    <property type="entry name" value="N-acetyltransferase"/>
</dbReference>
<accession>A0ABN1PDK3</accession>
<dbReference type="Proteomes" id="UP001500542">
    <property type="component" value="Unassembled WGS sequence"/>
</dbReference>
<evidence type="ECO:0000313" key="3">
    <source>
        <dbReference type="Proteomes" id="UP001500542"/>
    </source>
</evidence>
<name>A0ABN1PDK3_9ACTN</name>
<sequence length="137" mass="14991">MAELVLETWPVGELGTERLVLREARELDRDGLLGLLSSVEAYSLKRRDEEWPGAMGGALDIGYLLLPEHWGKGYAQEAVGAVLRWLPGVVPDETVVATTQSANAASLRLLGKLGFAEVERFEEFGAEQVLCVAELPR</sequence>
<comment type="caution">
    <text evidence="2">The sequence shown here is derived from an EMBL/GenBank/DDBJ whole genome shotgun (WGS) entry which is preliminary data.</text>
</comment>
<protein>
    <recommendedName>
        <fullName evidence="1">N-acetyltransferase domain-containing protein</fullName>
    </recommendedName>
</protein>
<proteinExistence type="predicted"/>
<organism evidence="2 3">
    <name type="scientific">Kribbella koreensis</name>
    <dbReference type="NCBI Taxonomy" id="57909"/>
    <lineage>
        <taxon>Bacteria</taxon>
        <taxon>Bacillati</taxon>
        <taxon>Actinomycetota</taxon>
        <taxon>Actinomycetes</taxon>
        <taxon>Propionibacteriales</taxon>
        <taxon>Kribbellaceae</taxon>
        <taxon>Kribbella</taxon>
    </lineage>
</organism>
<dbReference type="RefSeq" id="WP_343964682.1">
    <property type="nucleotide sequence ID" value="NZ_BAAAHK010000002.1"/>
</dbReference>
<feature type="domain" description="N-acetyltransferase" evidence="1">
    <location>
        <begin position="1"/>
        <end position="136"/>
    </location>
</feature>
<dbReference type="EMBL" id="BAAAHK010000002">
    <property type="protein sequence ID" value="GAA0926644.1"/>
    <property type="molecule type" value="Genomic_DNA"/>
</dbReference>
<evidence type="ECO:0000313" key="2">
    <source>
        <dbReference type="EMBL" id="GAA0926644.1"/>
    </source>
</evidence>
<dbReference type="InterPro" id="IPR016181">
    <property type="entry name" value="Acyl_CoA_acyltransferase"/>
</dbReference>
<evidence type="ECO:0000259" key="1">
    <source>
        <dbReference type="PROSITE" id="PS51186"/>
    </source>
</evidence>
<dbReference type="Gene3D" id="3.40.630.30">
    <property type="match status" value="1"/>
</dbReference>